<evidence type="ECO:0000256" key="3">
    <source>
        <dbReference type="ARBA" id="ARBA00010088"/>
    </source>
</evidence>
<feature type="active site" description="Proton acceptor" evidence="7">
    <location>
        <position position="434"/>
    </location>
</feature>
<dbReference type="GO" id="GO:0005789">
    <property type="term" value="C:endoplasmic reticulum membrane"/>
    <property type="evidence" value="ECO:0007669"/>
    <property type="project" value="UniProtKB-SubCell"/>
</dbReference>
<evidence type="ECO:0000256" key="6">
    <source>
        <dbReference type="PIRNR" id="PIRNR001112"/>
    </source>
</evidence>
<evidence type="ECO:0000313" key="10">
    <source>
        <dbReference type="EMBL" id="CAG9803438.1"/>
    </source>
</evidence>
<dbReference type="AlphaFoldDB" id="A0A9N9WSF4"/>
<evidence type="ECO:0000256" key="5">
    <source>
        <dbReference type="ARBA" id="ARBA00022801"/>
    </source>
</evidence>
<feature type="chain" id="PRO_5040331747" description="Epoxide hydrolase" evidence="8">
    <location>
        <begin position="20"/>
        <end position="463"/>
    </location>
</feature>
<keyword evidence="8" id="KW-0732">Signal</keyword>
<protein>
    <recommendedName>
        <fullName evidence="6">Epoxide hydrolase</fullName>
        <ecNumber evidence="6">3.3.2.9</ecNumber>
    </recommendedName>
</protein>
<keyword evidence="6" id="KW-0256">Endoplasmic reticulum</keyword>
<accession>A0A9N9WSF4</accession>
<dbReference type="Proteomes" id="UP001153620">
    <property type="component" value="Chromosome 2"/>
</dbReference>
<evidence type="ECO:0000256" key="8">
    <source>
        <dbReference type="SAM" id="SignalP"/>
    </source>
</evidence>
<keyword evidence="4 6" id="KW-0058">Aromatic hydrocarbons catabolism</keyword>
<evidence type="ECO:0000313" key="11">
    <source>
        <dbReference type="Proteomes" id="UP001153620"/>
    </source>
</evidence>
<dbReference type="InterPro" id="IPR029058">
    <property type="entry name" value="AB_hydrolase_fold"/>
</dbReference>
<comment type="subcellular location">
    <subcellularLocation>
        <location evidence="6">Endoplasmic reticulum membrane</location>
    </subcellularLocation>
    <subcellularLocation>
        <location evidence="2">Microsome membrane</location>
        <topology evidence="2">Single-pass membrane protein</topology>
    </subcellularLocation>
</comment>
<evidence type="ECO:0000259" key="9">
    <source>
        <dbReference type="Pfam" id="PF06441"/>
    </source>
</evidence>
<sequence>MGFLQNILYSALALAIAFSYQTYRDISKPYPIPELDLNEYWGRGDVKNYKEDTTIKPFKISYSAEVIKRLTDKLDDAPAFAEPLEDTAFEYGFNTKHLQKILNYWKGQYLPKWNEREQFLNQFPQFTTQIQGLNIHYIHVKPKTTANTKVYPLILLHGWPGTVREFYDIIPLLTTPSKDNIAFEVIAPSLPGYGWSEAASKKGLGAAKIAVVFQNLMKRIGFKKYYVQGGDWGSLIGTDMAAFFPENVLGFHTNMCMVDSPIANIKTFIASFYPSLFMDAKYVDWVYPFFPKFLTLLQESGYMHIQSTKPDTIGVALTGNPVGLVAYILEKFSTWTNPAYRNLADGGLEKYFTMDALLDNVMIYYLTNSITTSQRIYKEVFSSEFADSSINRVPVIVPSACAHFKYELMHQIEWALPEKFVNLLQSNYFEDGGHFAAMQLPKIMYNDFIDFVRKSLQQGKKNE</sequence>
<proteinExistence type="inferred from homology"/>
<dbReference type="SUPFAM" id="SSF53474">
    <property type="entry name" value="alpha/beta-Hydrolases"/>
    <property type="match status" value="1"/>
</dbReference>
<organism evidence="10 11">
    <name type="scientific">Chironomus riparius</name>
    <dbReference type="NCBI Taxonomy" id="315576"/>
    <lineage>
        <taxon>Eukaryota</taxon>
        <taxon>Metazoa</taxon>
        <taxon>Ecdysozoa</taxon>
        <taxon>Arthropoda</taxon>
        <taxon>Hexapoda</taxon>
        <taxon>Insecta</taxon>
        <taxon>Pterygota</taxon>
        <taxon>Neoptera</taxon>
        <taxon>Endopterygota</taxon>
        <taxon>Diptera</taxon>
        <taxon>Nematocera</taxon>
        <taxon>Chironomoidea</taxon>
        <taxon>Chironomidae</taxon>
        <taxon>Chironominae</taxon>
        <taxon>Chironomus</taxon>
    </lineage>
</organism>
<feature type="active site" description="Nucleophile" evidence="7">
    <location>
        <position position="231"/>
    </location>
</feature>
<feature type="domain" description="Epoxide hydrolase N-terminal" evidence="9">
    <location>
        <begin position="55"/>
        <end position="166"/>
    </location>
</feature>
<dbReference type="PIRSF" id="PIRSF001112">
    <property type="entry name" value="Epoxide_hydrolase"/>
    <property type="match status" value="1"/>
</dbReference>
<comment type="catalytic activity">
    <reaction evidence="1 6">
        <text>1-(4-methoxyphenyl)-N-methyl-N-[(3-methyloxetan-3-yl)methyl]methanamine + H2O = 2-{[(4-methoxybenzyl)(methyl)amino]methyl}-2-methylpropane-1,3-diol</text>
        <dbReference type="Rhea" id="RHEA:55764"/>
        <dbReference type="ChEBI" id="CHEBI:15377"/>
        <dbReference type="ChEBI" id="CHEBI:139161"/>
        <dbReference type="ChEBI" id="CHEBI:139164"/>
        <dbReference type="EC" id="3.3.2.9"/>
    </reaction>
</comment>
<dbReference type="Pfam" id="PF06441">
    <property type="entry name" value="EHN"/>
    <property type="match status" value="1"/>
</dbReference>
<dbReference type="GO" id="GO:0033961">
    <property type="term" value="F:cis-stilbene-oxide hydrolase activity"/>
    <property type="evidence" value="ECO:0007669"/>
    <property type="project" value="UniProtKB-UniRule"/>
</dbReference>
<dbReference type="EC" id="3.3.2.9" evidence="6"/>
<evidence type="ECO:0000256" key="1">
    <source>
        <dbReference type="ARBA" id="ARBA00000221"/>
    </source>
</evidence>
<reference evidence="10" key="1">
    <citation type="submission" date="2022-01" db="EMBL/GenBank/DDBJ databases">
        <authorList>
            <person name="King R."/>
        </authorList>
    </citation>
    <scope>NUCLEOTIDE SEQUENCE</scope>
</reference>
<dbReference type="OrthoDB" id="7130006at2759"/>
<keyword evidence="11" id="KW-1185">Reference proteome</keyword>
<dbReference type="PANTHER" id="PTHR21661">
    <property type="entry name" value="EPOXIDE HYDROLASE 1-RELATED"/>
    <property type="match status" value="1"/>
</dbReference>
<evidence type="ECO:0000256" key="7">
    <source>
        <dbReference type="PIRSR" id="PIRSR001112-1"/>
    </source>
</evidence>
<dbReference type="Gene3D" id="3.40.50.1820">
    <property type="entry name" value="alpha/beta hydrolase"/>
    <property type="match status" value="1"/>
</dbReference>
<name>A0A9N9WSF4_9DIPT</name>
<dbReference type="GO" id="GO:0097176">
    <property type="term" value="P:epoxide metabolic process"/>
    <property type="evidence" value="ECO:0007669"/>
    <property type="project" value="TreeGrafter"/>
</dbReference>
<keyword evidence="6" id="KW-0472">Membrane</keyword>
<dbReference type="EMBL" id="OU895878">
    <property type="protein sequence ID" value="CAG9803438.1"/>
    <property type="molecule type" value="Genomic_DNA"/>
</dbReference>
<evidence type="ECO:0000256" key="2">
    <source>
        <dbReference type="ARBA" id="ARBA00004111"/>
    </source>
</evidence>
<dbReference type="InterPro" id="IPR010497">
    <property type="entry name" value="Epoxide_hydro_N"/>
</dbReference>
<comment type="function">
    <text evidence="6">Catalyzes juvenile hormone hydrolysis.</text>
</comment>
<keyword evidence="5 6" id="KW-0378">Hydrolase</keyword>
<comment type="similarity">
    <text evidence="3 6">Belongs to the peptidase S33 family.</text>
</comment>
<gene>
    <name evidence="10" type="ORF">CHIRRI_LOCUS6338</name>
</gene>
<evidence type="ECO:0000256" key="4">
    <source>
        <dbReference type="ARBA" id="ARBA00022797"/>
    </source>
</evidence>
<reference evidence="10" key="2">
    <citation type="submission" date="2022-10" db="EMBL/GenBank/DDBJ databases">
        <authorList>
            <consortium name="ENA_rothamsted_submissions"/>
            <consortium name="culmorum"/>
            <person name="King R."/>
        </authorList>
    </citation>
    <scope>NUCLEOTIDE SEQUENCE</scope>
</reference>
<dbReference type="InterPro" id="IPR000639">
    <property type="entry name" value="Epox_hydrolase-like"/>
</dbReference>
<dbReference type="PANTHER" id="PTHR21661:SF35">
    <property type="entry name" value="EPOXIDE HYDROLASE"/>
    <property type="match status" value="1"/>
</dbReference>
<dbReference type="PRINTS" id="PR00412">
    <property type="entry name" value="EPOXHYDRLASE"/>
</dbReference>
<feature type="signal peptide" evidence="8">
    <location>
        <begin position="1"/>
        <end position="19"/>
    </location>
</feature>
<comment type="catalytic activity">
    <reaction evidence="6">
        <text>cis-stilbene oxide + H2O = (1R,2R)-hydrobenzoin</text>
        <dbReference type="Rhea" id="RHEA:23900"/>
        <dbReference type="ChEBI" id="CHEBI:15377"/>
        <dbReference type="ChEBI" id="CHEBI:50004"/>
        <dbReference type="ChEBI" id="CHEBI:50014"/>
        <dbReference type="EC" id="3.3.2.9"/>
    </reaction>
</comment>
<dbReference type="InterPro" id="IPR016292">
    <property type="entry name" value="Epoxide_hydrolase"/>
</dbReference>
<feature type="active site" description="Proton donor" evidence="7">
    <location>
        <position position="377"/>
    </location>
</feature>